<accession>A0A847S527</accession>
<dbReference type="PROSITE" id="PS50835">
    <property type="entry name" value="IG_LIKE"/>
    <property type="match status" value="1"/>
</dbReference>
<gene>
    <name evidence="2" type="ORF">HGH92_26770</name>
</gene>
<evidence type="ECO:0000313" key="3">
    <source>
        <dbReference type="Proteomes" id="UP000570474"/>
    </source>
</evidence>
<protein>
    <recommendedName>
        <fullName evidence="1">Ig-like domain-containing protein</fullName>
    </recommendedName>
</protein>
<feature type="domain" description="Ig-like" evidence="1">
    <location>
        <begin position="175"/>
        <end position="244"/>
    </location>
</feature>
<dbReference type="InterPro" id="IPR007110">
    <property type="entry name" value="Ig-like_dom"/>
</dbReference>
<proteinExistence type="predicted"/>
<sequence length="521" mass="56826">MQTDTIPLILTYQVYGKDQKPLIPNTEGEVCIVLEPNDTIKCEKITLKIPIGDGPDRIFEASTAVLNPPDKLYWSVGKSQDTTDDQTNIDYVQWELLNKDPNRKVKHGANCSVTGMVNSQAGTAQVIIKENTQNTGDPDYEPRQGAFPIDKSGTPAFYLQNLIAIDPLNAGNPCCAIQQGYAVELRWDSNGTSFELYQSGHTIPIYSDKNTSYTLKDGISDTTTFTCVASDDNGNKIFESFTLAVISPILVPPAVITNTNEVIAGQMTAQKATCNTLDLHDNSITLTGTNPNVDNVIDNSSRIDVSGTFTVKDNGNTSNLIETLQCASITADNLTIQDSIDLTHQQLPIFGAFEQLASGTNIPVTTETANTDGYVIITVDVSTDDGTSAYGALSFDGNNWFSTYGANDDLEPVYGFLWLPVPAETTWYYKGENLTSVSHPATISIFWVPIGKSTPSAQQDSVALPVPDSSNDTNDPRRLFEQYTAAKKQRQGNIIASIETLLDIKFDVATKEEMHRQLTAL</sequence>
<keyword evidence="3" id="KW-1185">Reference proteome</keyword>
<reference evidence="2 3" key="1">
    <citation type="submission" date="2020-04" db="EMBL/GenBank/DDBJ databases">
        <authorList>
            <person name="Yin C."/>
        </authorList>
    </citation>
    <scope>NUCLEOTIDE SEQUENCE [LARGE SCALE GENOMIC DNA]</scope>
    <source>
        <strain evidence="2 3">Ae27</strain>
    </source>
</reference>
<evidence type="ECO:0000313" key="2">
    <source>
        <dbReference type="EMBL" id="NLR67937.1"/>
    </source>
</evidence>
<dbReference type="RefSeq" id="WP_168873878.1">
    <property type="nucleotide sequence ID" value="NZ_JABAIA010000003.1"/>
</dbReference>
<dbReference type="Proteomes" id="UP000570474">
    <property type="component" value="Unassembled WGS sequence"/>
</dbReference>
<comment type="caution">
    <text evidence="2">The sequence shown here is derived from an EMBL/GenBank/DDBJ whole genome shotgun (WGS) entry which is preliminary data.</text>
</comment>
<dbReference type="EMBL" id="JABAIA010000003">
    <property type="protein sequence ID" value="NLR67937.1"/>
    <property type="molecule type" value="Genomic_DNA"/>
</dbReference>
<name>A0A847S527_9BACT</name>
<organism evidence="2 3">
    <name type="scientific">Chitinophaga varians</name>
    <dbReference type="NCBI Taxonomy" id="2202339"/>
    <lineage>
        <taxon>Bacteria</taxon>
        <taxon>Pseudomonadati</taxon>
        <taxon>Bacteroidota</taxon>
        <taxon>Chitinophagia</taxon>
        <taxon>Chitinophagales</taxon>
        <taxon>Chitinophagaceae</taxon>
        <taxon>Chitinophaga</taxon>
    </lineage>
</organism>
<dbReference type="AlphaFoldDB" id="A0A847S527"/>
<evidence type="ECO:0000259" key="1">
    <source>
        <dbReference type="PROSITE" id="PS50835"/>
    </source>
</evidence>